<dbReference type="Proteomes" id="UP000790377">
    <property type="component" value="Unassembled WGS sequence"/>
</dbReference>
<accession>A0ACB8AVE5</accession>
<evidence type="ECO:0000313" key="2">
    <source>
        <dbReference type="Proteomes" id="UP000790377"/>
    </source>
</evidence>
<reference evidence="1" key="1">
    <citation type="journal article" date="2021" name="New Phytol.">
        <title>Evolutionary innovations through gain and loss of genes in the ectomycorrhizal Boletales.</title>
        <authorList>
            <person name="Wu G."/>
            <person name="Miyauchi S."/>
            <person name="Morin E."/>
            <person name="Kuo A."/>
            <person name="Drula E."/>
            <person name="Varga T."/>
            <person name="Kohler A."/>
            <person name="Feng B."/>
            <person name="Cao Y."/>
            <person name="Lipzen A."/>
            <person name="Daum C."/>
            <person name="Hundley H."/>
            <person name="Pangilinan J."/>
            <person name="Johnson J."/>
            <person name="Barry K."/>
            <person name="LaButti K."/>
            <person name="Ng V."/>
            <person name="Ahrendt S."/>
            <person name="Min B."/>
            <person name="Choi I.G."/>
            <person name="Park H."/>
            <person name="Plett J.M."/>
            <person name="Magnuson J."/>
            <person name="Spatafora J.W."/>
            <person name="Nagy L.G."/>
            <person name="Henrissat B."/>
            <person name="Grigoriev I.V."/>
            <person name="Yang Z.L."/>
            <person name="Xu J."/>
            <person name="Martin F.M."/>
        </authorList>
    </citation>
    <scope>NUCLEOTIDE SEQUENCE</scope>
    <source>
        <strain evidence="1">ATCC 28755</strain>
    </source>
</reference>
<proteinExistence type="predicted"/>
<comment type="caution">
    <text evidence="1">The sequence shown here is derived from an EMBL/GenBank/DDBJ whole genome shotgun (WGS) entry which is preliminary data.</text>
</comment>
<evidence type="ECO:0000313" key="1">
    <source>
        <dbReference type="EMBL" id="KAH7916367.1"/>
    </source>
</evidence>
<dbReference type="EMBL" id="MU267591">
    <property type="protein sequence ID" value="KAH7916367.1"/>
    <property type="molecule type" value="Genomic_DNA"/>
</dbReference>
<keyword evidence="2" id="KW-1185">Reference proteome</keyword>
<organism evidence="1 2">
    <name type="scientific">Hygrophoropsis aurantiaca</name>
    <dbReference type="NCBI Taxonomy" id="72124"/>
    <lineage>
        <taxon>Eukaryota</taxon>
        <taxon>Fungi</taxon>
        <taxon>Dikarya</taxon>
        <taxon>Basidiomycota</taxon>
        <taxon>Agaricomycotina</taxon>
        <taxon>Agaricomycetes</taxon>
        <taxon>Agaricomycetidae</taxon>
        <taxon>Boletales</taxon>
        <taxon>Coniophorineae</taxon>
        <taxon>Hygrophoropsidaceae</taxon>
        <taxon>Hygrophoropsis</taxon>
    </lineage>
</organism>
<name>A0ACB8AVE5_9AGAM</name>
<sequence length="509" mass="55769">MSPSLLLGLPRSPCWRQQIVGLSAPTSCRNVSSNAGPAVIPPSVTLPKPRLDYRKIVEASDYKSHNAFNRKSPLPIGALQSVKRAYEKQKTLSSMLSIKRHARSTLGERIRKIKDPAEKTVILKEATAMKNEVSELEAKLAEIEEKLLSLALAIPNDTHPESPLGAEEAAIVLSIHGPDPLPADKKRDHVDIGRTLGLFNFEAGAVVTGSSWYYLLGEAALLELALTNYAMTIAVKHGFKPVMTPDVVRADIALRCGFQPRDQNADSPVSQMYHIAHSNSASSHAHPELVLSGTAEIPLGGLFANKVFPEKTLPMKVVGLGRSFRAEAGARGADTRGLYRVHQFSKLELFVVCEEDHSEAAMEEIRKIQVEIFEGLGMPFRVLDMPTEELGASAYRKYDMEAWMPGRGSWGEISSTSNCTDYQARRLHIRYRRPAPSPSENSVSSTTPALPFAHTLNGTAAAIPRLIVALVENGVRLNEKGKPVGLDLPSVLKPFWLAGSLERDIVRWV</sequence>
<protein>
    <submittedName>
        <fullName evidence="1">Seryl-tRNA synthetase</fullName>
    </submittedName>
</protein>
<gene>
    <name evidence="1" type="ORF">BJ138DRAFT_1169202</name>
</gene>